<feature type="compositionally biased region" description="Polar residues" evidence="1">
    <location>
        <begin position="473"/>
        <end position="487"/>
    </location>
</feature>
<feature type="compositionally biased region" description="Basic residues" evidence="1">
    <location>
        <begin position="715"/>
        <end position="726"/>
    </location>
</feature>
<feature type="compositionally biased region" description="Basic and acidic residues" evidence="1">
    <location>
        <begin position="300"/>
        <end position="310"/>
    </location>
</feature>
<feature type="compositionally biased region" description="Polar residues" evidence="1">
    <location>
        <begin position="825"/>
        <end position="840"/>
    </location>
</feature>
<keyword evidence="3" id="KW-1185">Reference proteome</keyword>
<feature type="compositionally biased region" description="Basic and acidic residues" evidence="1">
    <location>
        <begin position="76"/>
        <end position="87"/>
    </location>
</feature>
<sequence length="905" mass="98844">MPRRPRSYIEPGVGKRLTRAARAIEEQAQQEHTQQPQEAAVSQQPQAAATQPAEIPATSSTGTATTTTQTNQTALSHHDTEQQRSRAESLLAPLAANEAKGDKNAVPSSSGGSLSPSVSGTTAASAAALIVGDDPTATQPKPTGKRKRSATVPNASKSIPIEQGHGQGDNTTDKKATETRRRKRPRTVTGEGSTIGLLTLLSAQGNGIASTVPAEAVKPETAASSSTNDQAKAGPGMPKASNTDKAAPRRAKRVTTVGFEPATTQSKAATDEKTSGTQQKRTRARDKELFPNRPPLSKKRSAEPERENPRNKRSKTAHSIMKLDSSRADPGLELLNSPWAPLQERATSNRGGVSVDASIHADEPAHHVYFFAYGRLMREDFMLQDYPDAVPVGIGKIKGWRFCLAGPRREGIEAPSEDQVSSEGYPTIVSCQADLSLTSLAKHSSHDDDTSNDTMSMMQTTTAHSPGLGRTATLPSDTRNADSGVTTLPTPSVYGRLYLLPQVTYNHVVHDHLSLYHASTALTLRDTVELLEPVEYDSYGNEVDSTGTDVGRDPQLAHLSLPLRTAEVVGEVKMLYLPAEKYHMPSRCVSQAAMAAGYDIMIAADDDEKQALCADIHWQTLLLRDHERALMHPVLRVDIQQRWAANGLEPKPELSAGKMLVDLRPQLEATRRIFGDRKSLAAVRRRMAINTRIAEHEKRIIAERRRRDRTLKMLRIKAKGKGKKSGSKGQKAQRDFVNGAVGRTVLETADMERKVRLEEEGEEHPETELQPRLSFIAPLEPRHVSPVMYGGLQQIPLYEGNSFSAASSSSTPSISDEDDVEEQPNHTQKPNNSTTAATGTRVQRLDRITNDQQKAHAAYMSSLHDAVVDAKIEGLVPAWYIHEELRAWVPHPGDIAKQRNRYSLW</sequence>
<evidence type="ECO:0000313" key="3">
    <source>
        <dbReference type="Proteomes" id="UP000070501"/>
    </source>
</evidence>
<feature type="region of interest" description="Disordered" evidence="1">
    <location>
        <begin position="802"/>
        <end position="840"/>
    </location>
</feature>
<gene>
    <name evidence="2" type="ORF">Micbo1qcDRAFT_173941</name>
</gene>
<feature type="compositionally biased region" description="Low complexity" evidence="1">
    <location>
        <begin position="106"/>
        <end position="128"/>
    </location>
</feature>
<dbReference type="Gene3D" id="3.10.490.10">
    <property type="entry name" value="Gamma-glutamyl cyclotransferase-like"/>
    <property type="match status" value="1"/>
</dbReference>
<organism evidence="2 3">
    <name type="scientific">Microdochium bolleyi</name>
    <dbReference type="NCBI Taxonomy" id="196109"/>
    <lineage>
        <taxon>Eukaryota</taxon>
        <taxon>Fungi</taxon>
        <taxon>Dikarya</taxon>
        <taxon>Ascomycota</taxon>
        <taxon>Pezizomycotina</taxon>
        <taxon>Sordariomycetes</taxon>
        <taxon>Xylariomycetidae</taxon>
        <taxon>Xylariales</taxon>
        <taxon>Microdochiaceae</taxon>
        <taxon>Microdochium</taxon>
    </lineage>
</organism>
<protein>
    <submittedName>
        <fullName evidence="2">Uncharacterized protein</fullName>
    </submittedName>
</protein>
<dbReference type="InParanoid" id="A0A136J6H9"/>
<dbReference type="Proteomes" id="UP000070501">
    <property type="component" value="Unassembled WGS sequence"/>
</dbReference>
<feature type="compositionally biased region" description="Low complexity" evidence="1">
    <location>
        <begin position="26"/>
        <end position="74"/>
    </location>
</feature>
<accession>A0A136J6H9</accession>
<dbReference type="EMBL" id="KQ964248">
    <property type="protein sequence ID" value="KXJ92784.1"/>
    <property type="molecule type" value="Genomic_DNA"/>
</dbReference>
<feature type="region of interest" description="Disordered" evidence="1">
    <location>
        <begin position="715"/>
        <end position="743"/>
    </location>
</feature>
<evidence type="ECO:0000256" key="1">
    <source>
        <dbReference type="SAM" id="MobiDB-lite"/>
    </source>
</evidence>
<feature type="region of interest" description="Disordered" evidence="1">
    <location>
        <begin position="216"/>
        <end position="330"/>
    </location>
</feature>
<feature type="compositionally biased region" description="Low complexity" evidence="1">
    <location>
        <begin position="452"/>
        <end position="462"/>
    </location>
</feature>
<feature type="compositionally biased region" description="Low complexity" evidence="1">
    <location>
        <begin position="802"/>
        <end position="814"/>
    </location>
</feature>
<dbReference type="AlphaFoldDB" id="A0A136J6H9"/>
<name>A0A136J6H9_9PEZI</name>
<proteinExistence type="predicted"/>
<feature type="region of interest" description="Disordered" evidence="1">
    <location>
        <begin position="23"/>
        <end position="196"/>
    </location>
</feature>
<dbReference type="OrthoDB" id="4778987at2759"/>
<feature type="region of interest" description="Disordered" evidence="1">
    <location>
        <begin position="442"/>
        <end position="487"/>
    </location>
</feature>
<reference evidence="3" key="1">
    <citation type="submission" date="2016-02" db="EMBL/GenBank/DDBJ databases">
        <title>Draft genome sequence of Microdochium bolleyi, a fungal endophyte of beachgrass.</title>
        <authorList>
            <consortium name="DOE Joint Genome Institute"/>
            <person name="David A.S."/>
            <person name="May G."/>
            <person name="Haridas S."/>
            <person name="Lim J."/>
            <person name="Wang M."/>
            <person name="Labutti K."/>
            <person name="Lipzen A."/>
            <person name="Barry K."/>
            <person name="Grigoriev I.V."/>
        </authorList>
    </citation>
    <scope>NUCLEOTIDE SEQUENCE [LARGE SCALE GENOMIC DNA]</scope>
    <source>
        <strain evidence="3">J235TASD1</strain>
    </source>
</reference>
<evidence type="ECO:0000313" key="2">
    <source>
        <dbReference type="EMBL" id="KXJ92784.1"/>
    </source>
</evidence>